<sequence>MEMPNGNGEMGAFSTYIPFDTFPLEGCEIPQGYKGFCIFFDEANQADKYVQGALYRIVLDRMVHTYKLHPETRIVLAGNKLSDNAVATKMSSALKSRMTWINVEINKKEFLQFVEDGVVRGEWDPRVAAFLNFRPELINNFDPKKEVETYACGRTWEFLSKELQHGLLDLGQDIYIPAIAGTIGESAAAEFNGFLQIMNSLPSLSQIEKDPLNAPLPSENGAKYALGAFLADKVNKLNVDAVVDYLERIDEKDLMVLAYRMILGRYPQLATNKKVLNSLSAIRHKLNNQP</sequence>
<accession>A0A8S5LAN0</accession>
<proteinExistence type="predicted"/>
<protein>
    <submittedName>
        <fullName evidence="1">ATPase</fullName>
    </submittedName>
</protein>
<name>A0A8S5LAN0_9CAUD</name>
<evidence type="ECO:0000313" key="1">
    <source>
        <dbReference type="EMBL" id="DAD67061.1"/>
    </source>
</evidence>
<dbReference type="EMBL" id="BK014667">
    <property type="protein sequence ID" value="DAD67061.1"/>
    <property type="molecule type" value="Genomic_DNA"/>
</dbReference>
<organism evidence="1">
    <name type="scientific">Podoviridae sp. ctBev14</name>
    <dbReference type="NCBI Taxonomy" id="2823556"/>
    <lineage>
        <taxon>Viruses</taxon>
        <taxon>Duplodnaviria</taxon>
        <taxon>Heunggongvirae</taxon>
        <taxon>Uroviricota</taxon>
        <taxon>Caudoviricetes</taxon>
    </lineage>
</organism>
<dbReference type="InterPro" id="IPR027417">
    <property type="entry name" value="P-loop_NTPase"/>
</dbReference>
<dbReference type="SUPFAM" id="SSF52540">
    <property type="entry name" value="P-loop containing nucleoside triphosphate hydrolases"/>
    <property type="match status" value="1"/>
</dbReference>
<reference evidence="1" key="1">
    <citation type="journal article" date="2021" name="Proc. Natl. Acad. Sci. U.S.A.">
        <title>A Catalog of Tens of Thousands of Viruses from Human Metagenomes Reveals Hidden Associations with Chronic Diseases.</title>
        <authorList>
            <person name="Tisza M.J."/>
            <person name="Buck C.B."/>
        </authorList>
    </citation>
    <scope>NUCLEOTIDE SEQUENCE</scope>
    <source>
        <strain evidence="1">CtBev14</strain>
    </source>
</reference>
<dbReference type="Gene3D" id="3.40.50.300">
    <property type="entry name" value="P-loop containing nucleotide triphosphate hydrolases"/>
    <property type="match status" value="1"/>
</dbReference>